<feature type="region of interest" description="Disordered" evidence="1">
    <location>
        <begin position="429"/>
        <end position="448"/>
    </location>
</feature>
<keyword evidence="4" id="KW-1185">Reference proteome</keyword>
<sequence length="751" mass="80603">MYLSARRPPPGKRAAHLTAAAATALTGAVTLASGLLPGQPAHPAHAATVESVITVYADRAGGPLKKAGLGTLFGVAATPDTPADLAAGTQRYLSQHQSAQGDASYPTSTEAVAGKMRAAGMKMIGRYNDLMDGWPYQWKGTADWYAKVDSATRGIQAYKDVLLAVAPFNEPDNKLQGGFAQDTSVPGATYDQKFFWLWTQTFRRIRAIEPTVPIMGPNFEHYRGWEPALQERMRGFLANAVATGTVPNMIGWHSLGPSPGDVPESLSRYYRPLENQLGVPGRPLPVVIEEYGPGNGEFEGVPGAMVKHWAEFERYGVDHAAMAIYTNPGLLGNTLRRTASGTLAPNAGWFMMNWYKTLRGDRLDVSRWDTRRYQASDGVASWDAAARTVTLLAGGEDGDVDVVVTGLAARGLTGQVRVRLEAVYWDKEPTDTDSRTERGGDPLTGPYSQFDKTMTVDAAGRLTVPIRTMRRHDGYRVQISPAAPPTAYPGKYEAETASRQHVVVHGGTDGRALASGDAYVGGLDFADSAVTFAVDVPTTGMYLMRVRYANGTGAAASHAVTVNGTAQGTVDYPATDGWANSALSTANKRVVLAAGRNEIRFGRGAGYAELDFIDVRPDTHRYEAELAAVTAARITHYGYNEFPDLVGGIDLAESAVEFTVDAPVAGSYRLTVGYGNGLPGTATHRVLVDGVERATVSYPSTGAWLTGPRQDQVLRRAEVTVPLPAGRHRVRLAKGDGYAELDWLTVTPRPA</sequence>
<dbReference type="InterPro" id="IPR008979">
    <property type="entry name" value="Galactose-bd-like_sf"/>
</dbReference>
<name>A0A8J3P9L5_9ACTN</name>
<dbReference type="InterPro" id="IPR005084">
    <property type="entry name" value="CBM6"/>
</dbReference>
<evidence type="ECO:0000313" key="4">
    <source>
        <dbReference type="Proteomes" id="UP000630887"/>
    </source>
</evidence>
<proteinExistence type="predicted"/>
<evidence type="ECO:0000256" key="1">
    <source>
        <dbReference type="SAM" id="MobiDB-lite"/>
    </source>
</evidence>
<dbReference type="SUPFAM" id="SSF51445">
    <property type="entry name" value="(Trans)glycosidases"/>
    <property type="match status" value="1"/>
</dbReference>
<dbReference type="Proteomes" id="UP000630887">
    <property type="component" value="Unassembled WGS sequence"/>
</dbReference>
<protein>
    <recommendedName>
        <fullName evidence="2">CBM6 domain-containing protein</fullName>
    </recommendedName>
</protein>
<dbReference type="Pfam" id="PF16990">
    <property type="entry name" value="CBM_35"/>
    <property type="match status" value="2"/>
</dbReference>
<reference evidence="3 4" key="1">
    <citation type="submission" date="2021-01" db="EMBL/GenBank/DDBJ databases">
        <title>Whole genome shotgun sequence of Catellatospora coxensis NBRC 107359.</title>
        <authorList>
            <person name="Komaki H."/>
            <person name="Tamura T."/>
        </authorList>
    </citation>
    <scope>NUCLEOTIDE SEQUENCE [LARGE SCALE GENOMIC DNA]</scope>
    <source>
        <strain evidence="3 4">NBRC 107359</strain>
    </source>
</reference>
<dbReference type="GO" id="GO:0030246">
    <property type="term" value="F:carbohydrate binding"/>
    <property type="evidence" value="ECO:0007669"/>
    <property type="project" value="InterPro"/>
</dbReference>
<dbReference type="AlphaFoldDB" id="A0A8J3P9L5"/>
<evidence type="ECO:0000313" key="3">
    <source>
        <dbReference type="EMBL" id="GIG09376.1"/>
    </source>
</evidence>
<evidence type="ECO:0000259" key="2">
    <source>
        <dbReference type="PROSITE" id="PS51175"/>
    </source>
</evidence>
<dbReference type="SUPFAM" id="SSF49785">
    <property type="entry name" value="Galactose-binding domain-like"/>
    <property type="match status" value="2"/>
</dbReference>
<gene>
    <name evidence="3" type="ORF">Cco03nite_60760</name>
</gene>
<accession>A0A8J3P9L5</accession>
<dbReference type="InterPro" id="IPR017853">
    <property type="entry name" value="GH"/>
</dbReference>
<organism evidence="3 4">
    <name type="scientific">Catellatospora coxensis</name>
    <dbReference type="NCBI Taxonomy" id="310354"/>
    <lineage>
        <taxon>Bacteria</taxon>
        <taxon>Bacillati</taxon>
        <taxon>Actinomycetota</taxon>
        <taxon>Actinomycetes</taxon>
        <taxon>Micromonosporales</taxon>
        <taxon>Micromonosporaceae</taxon>
        <taxon>Catellatospora</taxon>
    </lineage>
</organism>
<dbReference type="Gene3D" id="2.60.120.260">
    <property type="entry name" value="Galactose-binding domain-like"/>
    <property type="match status" value="2"/>
</dbReference>
<feature type="compositionally biased region" description="Basic and acidic residues" evidence="1">
    <location>
        <begin position="429"/>
        <end position="440"/>
    </location>
</feature>
<dbReference type="Gene3D" id="3.20.20.80">
    <property type="entry name" value="Glycosidases"/>
    <property type="match status" value="1"/>
</dbReference>
<dbReference type="RefSeq" id="WP_203696276.1">
    <property type="nucleotide sequence ID" value="NZ_BAAALC010000064.1"/>
</dbReference>
<comment type="caution">
    <text evidence="3">The sequence shown here is derived from an EMBL/GenBank/DDBJ whole genome shotgun (WGS) entry which is preliminary data.</text>
</comment>
<feature type="domain" description="CBM6" evidence="2">
    <location>
        <begin position="620"/>
        <end position="747"/>
    </location>
</feature>
<feature type="domain" description="CBM6" evidence="2">
    <location>
        <begin position="490"/>
        <end position="616"/>
    </location>
</feature>
<dbReference type="EMBL" id="BONI01000063">
    <property type="protein sequence ID" value="GIG09376.1"/>
    <property type="molecule type" value="Genomic_DNA"/>
</dbReference>
<dbReference type="PROSITE" id="PS51175">
    <property type="entry name" value="CBM6"/>
    <property type="match status" value="2"/>
</dbReference>